<feature type="non-terminal residue" evidence="2">
    <location>
        <position position="175"/>
    </location>
</feature>
<accession>A0ABN9Q2J4</accession>
<dbReference type="Proteomes" id="UP001189429">
    <property type="component" value="Unassembled WGS sequence"/>
</dbReference>
<name>A0ABN9Q2J4_9DINO</name>
<proteinExistence type="predicted"/>
<keyword evidence="3" id="KW-1185">Reference proteome</keyword>
<comment type="caution">
    <text evidence="2">The sequence shown here is derived from an EMBL/GenBank/DDBJ whole genome shotgun (WGS) entry which is preliminary data.</text>
</comment>
<dbReference type="EMBL" id="CAUYUJ010001973">
    <property type="protein sequence ID" value="CAK0798567.1"/>
    <property type="molecule type" value="Genomic_DNA"/>
</dbReference>
<feature type="non-terminal residue" evidence="2">
    <location>
        <position position="1"/>
    </location>
</feature>
<sequence length="175" mass="19617">ELRDAPAVELAFRGPRLWRRPALSSRPALRQGLLEALKEAEATLEGQLRRLLEDFRNAGPSQRLLGWKRSRDRERHYKQNCVGVLDALSKVRRRTRELQASTCDERHDLTHIAQAGDVSKCLAECCQLSLNSIPEATRGTAEPPVAAVLQRARSLPPPATGRVRSPERNAEISRT</sequence>
<reference evidence="2" key="1">
    <citation type="submission" date="2023-10" db="EMBL/GenBank/DDBJ databases">
        <authorList>
            <person name="Chen Y."/>
            <person name="Shah S."/>
            <person name="Dougan E. K."/>
            <person name="Thang M."/>
            <person name="Chan C."/>
        </authorList>
    </citation>
    <scope>NUCLEOTIDE SEQUENCE [LARGE SCALE GENOMIC DNA]</scope>
</reference>
<feature type="region of interest" description="Disordered" evidence="1">
    <location>
        <begin position="152"/>
        <end position="175"/>
    </location>
</feature>
<gene>
    <name evidence="2" type="ORF">PCOR1329_LOCUS7282</name>
</gene>
<protein>
    <submittedName>
        <fullName evidence="2">Uncharacterized protein</fullName>
    </submittedName>
</protein>
<organism evidence="2 3">
    <name type="scientific">Prorocentrum cordatum</name>
    <dbReference type="NCBI Taxonomy" id="2364126"/>
    <lineage>
        <taxon>Eukaryota</taxon>
        <taxon>Sar</taxon>
        <taxon>Alveolata</taxon>
        <taxon>Dinophyceae</taxon>
        <taxon>Prorocentrales</taxon>
        <taxon>Prorocentraceae</taxon>
        <taxon>Prorocentrum</taxon>
    </lineage>
</organism>
<evidence type="ECO:0000313" key="2">
    <source>
        <dbReference type="EMBL" id="CAK0798567.1"/>
    </source>
</evidence>
<evidence type="ECO:0000256" key="1">
    <source>
        <dbReference type="SAM" id="MobiDB-lite"/>
    </source>
</evidence>
<evidence type="ECO:0000313" key="3">
    <source>
        <dbReference type="Proteomes" id="UP001189429"/>
    </source>
</evidence>
<feature type="compositionally biased region" description="Basic and acidic residues" evidence="1">
    <location>
        <begin position="164"/>
        <end position="175"/>
    </location>
</feature>